<comment type="similarity">
    <text evidence="2">Belongs to the TRAFAC class TrmE-Era-EngA-EngB-Septin-like GTPase superfamily. EngB GTPase family.</text>
</comment>
<evidence type="ECO:0000259" key="10">
    <source>
        <dbReference type="PROSITE" id="PS51706"/>
    </source>
</evidence>
<dbReference type="GO" id="GO:0005525">
    <property type="term" value="F:GTP binding"/>
    <property type="evidence" value="ECO:0007669"/>
    <property type="project" value="UniProtKB-KW"/>
</dbReference>
<gene>
    <name evidence="11" type="ORF">MCYG_03277</name>
</gene>
<dbReference type="HOGENOM" id="CLU_033732_4_3_1"/>
<dbReference type="VEuPathDB" id="FungiDB:MCYG_03277"/>
<reference evidence="12" key="1">
    <citation type="journal article" date="2012" name="MBio">
        <title>Comparative genome analysis of Trichophyton rubrum and related dermatophytes reveals candidate genes involved in infection.</title>
        <authorList>
            <person name="Martinez D.A."/>
            <person name="Oliver B.G."/>
            <person name="Graeser Y."/>
            <person name="Goldberg J.M."/>
            <person name="Li W."/>
            <person name="Martinez-Rossi N.M."/>
            <person name="Monod M."/>
            <person name="Shelest E."/>
            <person name="Barton R.C."/>
            <person name="Birch E."/>
            <person name="Brakhage A.A."/>
            <person name="Chen Z."/>
            <person name="Gurr S.J."/>
            <person name="Heiman D."/>
            <person name="Heitman J."/>
            <person name="Kosti I."/>
            <person name="Rossi A."/>
            <person name="Saif S."/>
            <person name="Samalova M."/>
            <person name="Saunders C.W."/>
            <person name="Shea T."/>
            <person name="Summerbell R.C."/>
            <person name="Xu J."/>
            <person name="Young S."/>
            <person name="Zeng Q."/>
            <person name="Birren B.W."/>
            <person name="Cuomo C.A."/>
            <person name="White T.C."/>
        </authorList>
    </citation>
    <scope>NUCLEOTIDE SEQUENCE [LARGE SCALE GENOMIC DNA]</scope>
    <source>
        <strain evidence="12">ATCC MYA-4605 / CBS 113480</strain>
    </source>
</reference>
<feature type="domain" description="EngB-type G" evidence="10">
    <location>
        <begin position="161"/>
        <end position="338"/>
    </location>
</feature>
<dbReference type="Gene3D" id="3.40.50.300">
    <property type="entry name" value="P-loop containing nucleotide triphosphate hydrolases"/>
    <property type="match status" value="1"/>
</dbReference>
<dbReference type="eggNOG" id="KOG2486">
    <property type="taxonomic scope" value="Eukaryota"/>
</dbReference>
<dbReference type="GO" id="GO:0046872">
    <property type="term" value="F:metal ion binding"/>
    <property type="evidence" value="ECO:0007669"/>
    <property type="project" value="UniProtKB-KW"/>
</dbReference>
<evidence type="ECO:0000313" key="11">
    <source>
        <dbReference type="EMBL" id="EEQ30458.1"/>
    </source>
</evidence>
<dbReference type="GO" id="GO:0005739">
    <property type="term" value="C:mitochondrion"/>
    <property type="evidence" value="ECO:0007669"/>
    <property type="project" value="TreeGrafter"/>
</dbReference>
<evidence type="ECO:0000256" key="9">
    <source>
        <dbReference type="SAM" id="SignalP"/>
    </source>
</evidence>
<dbReference type="PANTHER" id="PTHR46498">
    <property type="entry name" value="GTP-BINDING PROTEIN 8"/>
    <property type="match status" value="1"/>
</dbReference>
<dbReference type="InterPro" id="IPR019987">
    <property type="entry name" value="GTP-bd_ribosome_bio_YsxC"/>
</dbReference>
<dbReference type="Proteomes" id="UP000002035">
    <property type="component" value="Unassembled WGS sequence"/>
</dbReference>
<comment type="cofactor">
    <cofactor evidence="1">
        <name>Mg(2+)</name>
        <dbReference type="ChEBI" id="CHEBI:18420"/>
    </cofactor>
</comment>
<dbReference type="RefSeq" id="XP_002847771.1">
    <property type="nucleotide sequence ID" value="XM_002847725.1"/>
</dbReference>
<feature type="signal peptide" evidence="9">
    <location>
        <begin position="1"/>
        <end position="21"/>
    </location>
</feature>
<name>C5FL86_ARTOC</name>
<dbReference type="InterPro" id="IPR030393">
    <property type="entry name" value="G_ENGB_dom"/>
</dbReference>
<proteinExistence type="inferred from homology"/>
<sequence>MAWRRMFVMFVLMISIPREEELQNDSSRLTLKPSVSTLTCEFPPIHELSHRIMATRPTLGSISRRLLNPILPELPKGHTGANLKPSTLNNGASIAKEGALPPGKEPSWRSKLQPADYCSYRDTTIPVPEQLEYARRFFAKSRHSPIHLWTTNLFRKIPESDTPEVVFMGRSNVGKSSVINMLVGENICYTSATPGRTQTMNAFAVGGKKGGESKINIIDSPGYGKASRPEWGHELMKYLSKRKQLRRVFLIIECKAGVKNSDKEVLSILREFTIPHQIIVSKADGFITEGRVGNHKAHHTACLRQFRDVVEQIRKEVTPTRDDGIPPLGDILACSNKIRIGEGHNKAPLGSDVLKWAILQAAGFGHQPSQINDPQ</sequence>
<dbReference type="InterPro" id="IPR006073">
    <property type="entry name" value="GTP-bd"/>
</dbReference>
<evidence type="ECO:0000256" key="8">
    <source>
        <dbReference type="SAM" id="MobiDB-lite"/>
    </source>
</evidence>
<dbReference type="InterPro" id="IPR027417">
    <property type="entry name" value="P-loop_NTPase"/>
</dbReference>
<dbReference type="PROSITE" id="PS51706">
    <property type="entry name" value="G_ENGB"/>
    <property type="match status" value="1"/>
</dbReference>
<feature type="chain" id="PRO_5002949537" description="GTP-binding protein 8" evidence="9">
    <location>
        <begin position="22"/>
        <end position="375"/>
    </location>
</feature>
<protein>
    <recommendedName>
        <fullName evidence="3">GTP-binding protein 8</fullName>
    </recommendedName>
</protein>
<dbReference type="PANTHER" id="PTHR46498:SF1">
    <property type="entry name" value="GTP-BINDING PROTEIN 8"/>
    <property type="match status" value="1"/>
</dbReference>
<accession>C5FL86</accession>
<dbReference type="STRING" id="554155.C5FL86"/>
<dbReference type="AlphaFoldDB" id="C5FL86"/>
<dbReference type="OMA" id="LCYYWDT"/>
<keyword evidence="4" id="KW-0479">Metal-binding</keyword>
<evidence type="ECO:0000256" key="2">
    <source>
        <dbReference type="ARBA" id="ARBA00009638"/>
    </source>
</evidence>
<keyword evidence="12" id="KW-1185">Reference proteome</keyword>
<evidence type="ECO:0000256" key="3">
    <source>
        <dbReference type="ARBA" id="ARBA00015370"/>
    </source>
</evidence>
<keyword evidence="9" id="KW-0732">Signal</keyword>
<dbReference type="EMBL" id="DS995703">
    <property type="protein sequence ID" value="EEQ30458.1"/>
    <property type="molecule type" value="Genomic_DNA"/>
</dbReference>
<dbReference type="SUPFAM" id="SSF52540">
    <property type="entry name" value="P-loop containing nucleoside triphosphate hydrolases"/>
    <property type="match status" value="1"/>
</dbReference>
<evidence type="ECO:0000256" key="7">
    <source>
        <dbReference type="ARBA" id="ARBA00023134"/>
    </source>
</evidence>
<dbReference type="Pfam" id="PF01926">
    <property type="entry name" value="MMR_HSR1"/>
    <property type="match status" value="1"/>
</dbReference>
<dbReference type="OrthoDB" id="391988at2759"/>
<dbReference type="GeneID" id="9230533"/>
<keyword evidence="6" id="KW-0460">Magnesium</keyword>
<evidence type="ECO:0000256" key="5">
    <source>
        <dbReference type="ARBA" id="ARBA00022741"/>
    </source>
</evidence>
<evidence type="ECO:0000313" key="12">
    <source>
        <dbReference type="Proteomes" id="UP000002035"/>
    </source>
</evidence>
<keyword evidence="7" id="KW-0342">GTP-binding</keyword>
<evidence type="ECO:0000256" key="1">
    <source>
        <dbReference type="ARBA" id="ARBA00001946"/>
    </source>
</evidence>
<dbReference type="InterPro" id="IPR052279">
    <property type="entry name" value="EngB_GTPase"/>
</dbReference>
<dbReference type="CDD" id="cd01876">
    <property type="entry name" value="YihA_EngB"/>
    <property type="match status" value="1"/>
</dbReference>
<organism evidence="11 12">
    <name type="scientific">Arthroderma otae (strain ATCC MYA-4605 / CBS 113480)</name>
    <name type="common">Microsporum canis</name>
    <dbReference type="NCBI Taxonomy" id="554155"/>
    <lineage>
        <taxon>Eukaryota</taxon>
        <taxon>Fungi</taxon>
        <taxon>Dikarya</taxon>
        <taxon>Ascomycota</taxon>
        <taxon>Pezizomycotina</taxon>
        <taxon>Eurotiomycetes</taxon>
        <taxon>Eurotiomycetidae</taxon>
        <taxon>Onygenales</taxon>
        <taxon>Arthrodermataceae</taxon>
        <taxon>Microsporum</taxon>
    </lineage>
</organism>
<evidence type="ECO:0000256" key="4">
    <source>
        <dbReference type="ARBA" id="ARBA00022723"/>
    </source>
</evidence>
<evidence type="ECO:0000256" key="6">
    <source>
        <dbReference type="ARBA" id="ARBA00022842"/>
    </source>
</evidence>
<dbReference type="NCBIfam" id="TIGR03598">
    <property type="entry name" value="GTPase_YsxC"/>
    <property type="match status" value="1"/>
</dbReference>
<keyword evidence="5" id="KW-0547">Nucleotide-binding</keyword>
<feature type="region of interest" description="Disordered" evidence="8">
    <location>
        <begin position="78"/>
        <end position="109"/>
    </location>
</feature>